<keyword evidence="2" id="KW-1185">Reference proteome</keyword>
<name>A0ABR2LKX7_9ASPA</name>
<gene>
    <name evidence="1" type="ORF">KSP40_PGU022770</name>
</gene>
<evidence type="ECO:0000313" key="2">
    <source>
        <dbReference type="Proteomes" id="UP001412067"/>
    </source>
</evidence>
<organism evidence="1 2">
    <name type="scientific">Platanthera guangdongensis</name>
    <dbReference type="NCBI Taxonomy" id="2320717"/>
    <lineage>
        <taxon>Eukaryota</taxon>
        <taxon>Viridiplantae</taxon>
        <taxon>Streptophyta</taxon>
        <taxon>Embryophyta</taxon>
        <taxon>Tracheophyta</taxon>
        <taxon>Spermatophyta</taxon>
        <taxon>Magnoliopsida</taxon>
        <taxon>Liliopsida</taxon>
        <taxon>Asparagales</taxon>
        <taxon>Orchidaceae</taxon>
        <taxon>Orchidoideae</taxon>
        <taxon>Orchideae</taxon>
        <taxon>Orchidinae</taxon>
        <taxon>Platanthera</taxon>
    </lineage>
</organism>
<comment type="caution">
    <text evidence="1">The sequence shown here is derived from an EMBL/GenBank/DDBJ whole genome shotgun (WGS) entry which is preliminary data.</text>
</comment>
<accession>A0ABR2LKX7</accession>
<sequence>MRLEAIWIDGCVNRGFGLGRRSRMKSSSCLLGDLRGAMEIFESLKGASGAEEDLRTVSEESSNSGGVLQVLMGILQKFFDYRLGGRAWSATEWSGNGGWPVEAGRVVAYGWDTARPGCCAIGRWQCGCAVGRAVAVAARPGWQGEGGCRRSCLHLVGLLSWAEEEEAADHDSSRGAFSFSLLLPRGPLEELKKK</sequence>
<dbReference type="Proteomes" id="UP001412067">
    <property type="component" value="Unassembled WGS sequence"/>
</dbReference>
<evidence type="ECO:0000313" key="1">
    <source>
        <dbReference type="EMBL" id="KAK8943754.1"/>
    </source>
</evidence>
<dbReference type="EMBL" id="JBBWWR010000018">
    <property type="protein sequence ID" value="KAK8943754.1"/>
    <property type="molecule type" value="Genomic_DNA"/>
</dbReference>
<proteinExistence type="predicted"/>
<reference evidence="1 2" key="1">
    <citation type="journal article" date="2022" name="Nat. Plants">
        <title>Genomes of leafy and leafless Platanthera orchids illuminate the evolution of mycoheterotrophy.</title>
        <authorList>
            <person name="Li M.H."/>
            <person name="Liu K.W."/>
            <person name="Li Z."/>
            <person name="Lu H.C."/>
            <person name="Ye Q.L."/>
            <person name="Zhang D."/>
            <person name="Wang J.Y."/>
            <person name="Li Y.F."/>
            <person name="Zhong Z.M."/>
            <person name="Liu X."/>
            <person name="Yu X."/>
            <person name="Liu D.K."/>
            <person name="Tu X.D."/>
            <person name="Liu B."/>
            <person name="Hao Y."/>
            <person name="Liao X.Y."/>
            <person name="Jiang Y.T."/>
            <person name="Sun W.H."/>
            <person name="Chen J."/>
            <person name="Chen Y.Q."/>
            <person name="Ai Y."/>
            <person name="Zhai J.W."/>
            <person name="Wu S.S."/>
            <person name="Zhou Z."/>
            <person name="Hsiao Y.Y."/>
            <person name="Wu W.L."/>
            <person name="Chen Y.Y."/>
            <person name="Lin Y.F."/>
            <person name="Hsu J.L."/>
            <person name="Li C.Y."/>
            <person name="Wang Z.W."/>
            <person name="Zhao X."/>
            <person name="Zhong W.Y."/>
            <person name="Ma X.K."/>
            <person name="Ma L."/>
            <person name="Huang J."/>
            <person name="Chen G.Z."/>
            <person name="Huang M.Z."/>
            <person name="Huang L."/>
            <person name="Peng D.H."/>
            <person name="Luo Y.B."/>
            <person name="Zou S.Q."/>
            <person name="Chen S.P."/>
            <person name="Lan S."/>
            <person name="Tsai W.C."/>
            <person name="Van de Peer Y."/>
            <person name="Liu Z.J."/>
        </authorList>
    </citation>
    <scope>NUCLEOTIDE SEQUENCE [LARGE SCALE GENOMIC DNA]</scope>
    <source>
        <strain evidence="1">Lor288</strain>
    </source>
</reference>
<protein>
    <submittedName>
        <fullName evidence="1">Uncharacterized protein</fullName>
    </submittedName>
</protein>